<organism evidence="2 3">
    <name type="scientific">Galleria mellonella</name>
    <name type="common">Greater wax moth</name>
    <dbReference type="NCBI Taxonomy" id="7137"/>
    <lineage>
        <taxon>Eukaryota</taxon>
        <taxon>Metazoa</taxon>
        <taxon>Ecdysozoa</taxon>
        <taxon>Arthropoda</taxon>
        <taxon>Hexapoda</taxon>
        <taxon>Insecta</taxon>
        <taxon>Pterygota</taxon>
        <taxon>Neoptera</taxon>
        <taxon>Endopterygota</taxon>
        <taxon>Lepidoptera</taxon>
        <taxon>Glossata</taxon>
        <taxon>Ditrysia</taxon>
        <taxon>Pyraloidea</taxon>
        <taxon>Pyralidae</taxon>
        <taxon>Galleriinae</taxon>
        <taxon>Galleria</taxon>
    </lineage>
</organism>
<evidence type="ECO:0000313" key="2">
    <source>
        <dbReference type="Proteomes" id="UP001652740"/>
    </source>
</evidence>
<name>A0A6J3C6N8_GALME</name>
<dbReference type="Proteomes" id="UP001652740">
    <property type="component" value="Unplaced"/>
</dbReference>
<dbReference type="AlphaFoldDB" id="A0A6J3C6N8"/>
<dbReference type="KEGG" id="gmw:116413293"/>
<dbReference type="OrthoDB" id="7485426at2759"/>
<dbReference type="RefSeq" id="XP_031767465.1">
    <property type="nucleotide sequence ID" value="XM_031911605.2"/>
</dbReference>
<reference evidence="3" key="1">
    <citation type="submission" date="2025-08" db="UniProtKB">
        <authorList>
            <consortium name="RefSeq"/>
        </authorList>
    </citation>
    <scope>IDENTIFICATION</scope>
    <source>
        <tissue evidence="3">Whole larvae</tissue>
    </source>
</reference>
<evidence type="ECO:0000313" key="3">
    <source>
        <dbReference type="RefSeq" id="XP_031767465.1"/>
    </source>
</evidence>
<feature type="compositionally biased region" description="Basic and acidic residues" evidence="1">
    <location>
        <begin position="199"/>
        <end position="218"/>
    </location>
</feature>
<dbReference type="GeneID" id="116413293"/>
<feature type="region of interest" description="Disordered" evidence="1">
    <location>
        <begin position="191"/>
        <end position="218"/>
    </location>
</feature>
<dbReference type="InParanoid" id="A0A6J3C6N8"/>
<evidence type="ECO:0000256" key="1">
    <source>
        <dbReference type="SAM" id="MobiDB-lite"/>
    </source>
</evidence>
<sequence>MKDVDVKHKSMRNTMLYWKCILLLLNELIKNSFQSIAGVTYMDNFDFEDRYRDINECNPFYWHPLHLPEACAEVFNKLNRSRVSSAVPIRIMKRNDLTYPFVEYQSDPIEPIYNTDFDYYKNALMSPYEKMLYLMWKDAINLPTAPKITTLPFLGPVALYHQPISKKSEAMVKQIAVAYSYPGNNYKPFYVNNNTTESPPKEEHTQEENNKDNVERAKIPRKKYYIKKRIRNGNILTILKTKHN</sequence>
<keyword evidence="2" id="KW-1185">Reference proteome</keyword>
<protein>
    <submittedName>
        <fullName evidence="3">Uncharacterized protein LOC116413293</fullName>
    </submittedName>
</protein>
<proteinExistence type="predicted"/>
<gene>
    <name evidence="3" type="primary">LOC116413293</name>
</gene>
<accession>A0A6J3C6N8</accession>